<name>A0A317T7B4_9CHLB</name>
<evidence type="ECO:0000313" key="1">
    <source>
        <dbReference type="EMBL" id="PWW82583.1"/>
    </source>
</evidence>
<protein>
    <recommendedName>
        <fullName evidence="3">CopG family transcriptional regulator</fullName>
    </recommendedName>
</protein>
<reference evidence="2" key="1">
    <citation type="submission" date="2017-10" db="EMBL/GenBank/DDBJ databases">
        <authorList>
            <person name="Gaisin V.A."/>
            <person name="Rysina M.S."/>
            <person name="Grouzdev D.S."/>
        </authorList>
    </citation>
    <scope>NUCLEOTIDE SEQUENCE [LARGE SCALE GENOMIC DNA]</scope>
    <source>
        <strain evidence="2">V1</strain>
    </source>
</reference>
<evidence type="ECO:0008006" key="3">
    <source>
        <dbReference type="Google" id="ProtNLM"/>
    </source>
</evidence>
<evidence type="ECO:0000313" key="2">
    <source>
        <dbReference type="Proteomes" id="UP000246278"/>
    </source>
</evidence>
<accession>A0A317T7B4</accession>
<dbReference type="OrthoDB" id="598340at2"/>
<gene>
    <name evidence="1" type="ORF">CR164_05820</name>
</gene>
<organism evidence="1 2">
    <name type="scientific">Prosthecochloris marina</name>
    <dbReference type="NCBI Taxonomy" id="2017681"/>
    <lineage>
        <taxon>Bacteria</taxon>
        <taxon>Pseudomonadati</taxon>
        <taxon>Chlorobiota</taxon>
        <taxon>Chlorobiia</taxon>
        <taxon>Chlorobiales</taxon>
        <taxon>Chlorobiaceae</taxon>
        <taxon>Prosthecochloris</taxon>
    </lineage>
</organism>
<proteinExistence type="predicted"/>
<dbReference type="Proteomes" id="UP000246278">
    <property type="component" value="Unassembled WGS sequence"/>
</dbReference>
<comment type="caution">
    <text evidence="1">The sequence shown here is derived from an EMBL/GenBank/DDBJ whole genome shotgun (WGS) entry which is preliminary data.</text>
</comment>
<keyword evidence="2" id="KW-1185">Reference proteome</keyword>
<dbReference type="EMBL" id="PDNZ01000003">
    <property type="protein sequence ID" value="PWW82583.1"/>
    <property type="molecule type" value="Genomic_DNA"/>
</dbReference>
<sequence>MKNITLSADEELIRKAREKALREHTTLNASFRRWLESYVSAEARARDFDDLMRSMSYVRPGKKFAREEMNER</sequence>
<dbReference type="AlphaFoldDB" id="A0A317T7B4"/>